<dbReference type="RefSeq" id="WP_145247743.1">
    <property type="nucleotide sequence ID" value="NZ_CP036278.1"/>
</dbReference>
<gene>
    <name evidence="5" type="primary">slyA_1</name>
    <name evidence="5" type="ORF">Pan181_31370</name>
</gene>
<proteinExistence type="predicted"/>
<dbReference type="EMBL" id="CP036278">
    <property type="protein sequence ID" value="QDU56925.1"/>
    <property type="molecule type" value="Genomic_DNA"/>
</dbReference>
<keyword evidence="6" id="KW-1185">Reference proteome</keyword>
<dbReference type="Gene3D" id="1.10.10.10">
    <property type="entry name" value="Winged helix-like DNA-binding domain superfamily/Winged helix DNA-binding domain"/>
    <property type="match status" value="1"/>
</dbReference>
<dbReference type="InterPro" id="IPR036388">
    <property type="entry name" value="WH-like_DNA-bd_sf"/>
</dbReference>
<keyword evidence="3" id="KW-0804">Transcription</keyword>
<dbReference type="InterPro" id="IPR036390">
    <property type="entry name" value="WH_DNA-bd_sf"/>
</dbReference>
<evidence type="ECO:0000259" key="4">
    <source>
        <dbReference type="PROSITE" id="PS50995"/>
    </source>
</evidence>
<dbReference type="Proteomes" id="UP000315750">
    <property type="component" value="Chromosome"/>
</dbReference>
<accession>A0A518AQD1</accession>
<keyword evidence="2" id="KW-0238">DNA-binding</keyword>
<feature type="domain" description="HTH marR-type" evidence="4">
    <location>
        <begin position="7"/>
        <end position="139"/>
    </location>
</feature>
<dbReference type="GO" id="GO:0003700">
    <property type="term" value="F:DNA-binding transcription factor activity"/>
    <property type="evidence" value="ECO:0007669"/>
    <property type="project" value="InterPro"/>
</dbReference>
<name>A0A518AQD1_9BACT</name>
<dbReference type="PROSITE" id="PS50995">
    <property type="entry name" value="HTH_MARR_2"/>
    <property type="match status" value="1"/>
</dbReference>
<dbReference type="AlphaFoldDB" id="A0A518AQD1"/>
<dbReference type="SUPFAM" id="SSF46785">
    <property type="entry name" value="Winged helix' DNA-binding domain"/>
    <property type="match status" value="1"/>
</dbReference>
<dbReference type="KEGG" id="amuc:Pan181_31370"/>
<dbReference type="PANTHER" id="PTHR42756:SF1">
    <property type="entry name" value="TRANSCRIPTIONAL REPRESSOR OF EMRAB OPERON"/>
    <property type="match status" value="1"/>
</dbReference>
<keyword evidence="1" id="KW-0805">Transcription regulation</keyword>
<dbReference type="PANTHER" id="PTHR42756">
    <property type="entry name" value="TRANSCRIPTIONAL REGULATOR, MARR"/>
    <property type="match status" value="1"/>
</dbReference>
<evidence type="ECO:0000313" key="6">
    <source>
        <dbReference type="Proteomes" id="UP000315750"/>
    </source>
</evidence>
<evidence type="ECO:0000256" key="2">
    <source>
        <dbReference type="ARBA" id="ARBA00023125"/>
    </source>
</evidence>
<dbReference type="SMART" id="SM00347">
    <property type="entry name" value="HTH_MARR"/>
    <property type="match status" value="1"/>
</dbReference>
<evidence type="ECO:0000256" key="3">
    <source>
        <dbReference type="ARBA" id="ARBA00023163"/>
    </source>
</evidence>
<dbReference type="InterPro" id="IPR000835">
    <property type="entry name" value="HTH_MarR-typ"/>
</dbReference>
<dbReference type="Pfam" id="PF12802">
    <property type="entry name" value="MarR_2"/>
    <property type="match status" value="1"/>
</dbReference>
<dbReference type="OrthoDB" id="32523at2"/>
<dbReference type="PRINTS" id="PR00598">
    <property type="entry name" value="HTHMARR"/>
</dbReference>
<dbReference type="GO" id="GO:0003677">
    <property type="term" value="F:DNA binding"/>
    <property type="evidence" value="ECO:0007669"/>
    <property type="project" value="UniProtKB-KW"/>
</dbReference>
<evidence type="ECO:0000313" key="5">
    <source>
        <dbReference type="EMBL" id="QDU56925.1"/>
    </source>
</evidence>
<protein>
    <submittedName>
        <fullName evidence="5">Transcriptional regulator SlyA</fullName>
    </submittedName>
</protein>
<organism evidence="5 6">
    <name type="scientific">Aeoliella mucimassa</name>
    <dbReference type="NCBI Taxonomy" id="2527972"/>
    <lineage>
        <taxon>Bacteria</taxon>
        <taxon>Pseudomonadati</taxon>
        <taxon>Planctomycetota</taxon>
        <taxon>Planctomycetia</taxon>
        <taxon>Pirellulales</taxon>
        <taxon>Lacipirellulaceae</taxon>
        <taxon>Aeoliella</taxon>
    </lineage>
</organism>
<sequence>MLRHDFTTDIGYWLHMCAHRLESMMNAELSEVGISYRQFQILAWLALKGDLSQAELARCSGVEPSTIVSVVDRMQRDGLIERKTCEEDRRKYRIVPTPAAEDVWKRVLQCKDRVKKCATDGMSKTELDGLRDQLMLIHERLEKHQNASK</sequence>
<reference evidence="5 6" key="1">
    <citation type="submission" date="2019-02" db="EMBL/GenBank/DDBJ databases">
        <title>Deep-cultivation of Planctomycetes and their phenomic and genomic characterization uncovers novel biology.</title>
        <authorList>
            <person name="Wiegand S."/>
            <person name="Jogler M."/>
            <person name="Boedeker C."/>
            <person name="Pinto D."/>
            <person name="Vollmers J."/>
            <person name="Rivas-Marin E."/>
            <person name="Kohn T."/>
            <person name="Peeters S.H."/>
            <person name="Heuer A."/>
            <person name="Rast P."/>
            <person name="Oberbeckmann S."/>
            <person name="Bunk B."/>
            <person name="Jeske O."/>
            <person name="Meyerdierks A."/>
            <person name="Storesund J.E."/>
            <person name="Kallscheuer N."/>
            <person name="Luecker S."/>
            <person name="Lage O.M."/>
            <person name="Pohl T."/>
            <person name="Merkel B.J."/>
            <person name="Hornburger P."/>
            <person name="Mueller R.-W."/>
            <person name="Bruemmer F."/>
            <person name="Labrenz M."/>
            <person name="Spormann A.M."/>
            <person name="Op den Camp H."/>
            <person name="Overmann J."/>
            <person name="Amann R."/>
            <person name="Jetten M.S.M."/>
            <person name="Mascher T."/>
            <person name="Medema M.H."/>
            <person name="Devos D.P."/>
            <person name="Kaster A.-K."/>
            <person name="Ovreas L."/>
            <person name="Rohde M."/>
            <person name="Galperin M.Y."/>
            <person name="Jogler C."/>
        </authorList>
    </citation>
    <scope>NUCLEOTIDE SEQUENCE [LARGE SCALE GENOMIC DNA]</scope>
    <source>
        <strain evidence="5 6">Pan181</strain>
    </source>
</reference>
<evidence type="ECO:0000256" key="1">
    <source>
        <dbReference type="ARBA" id="ARBA00023015"/>
    </source>
</evidence>